<feature type="compositionally biased region" description="Polar residues" evidence="18">
    <location>
        <begin position="526"/>
        <end position="537"/>
    </location>
</feature>
<dbReference type="GO" id="GO:0020037">
    <property type="term" value="F:heme binding"/>
    <property type="evidence" value="ECO:0007669"/>
    <property type="project" value="InterPro"/>
</dbReference>
<keyword evidence="5" id="KW-0813">Transport</keyword>
<gene>
    <name evidence="19" type="ORF">B0T26DRAFT_874082</name>
</gene>
<comment type="cofactor">
    <cofactor evidence="2 16">
        <name>heme</name>
        <dbReference type="ChEBI" id="CHEBI:30413"/>
    </cofactor>
</comment>
<dbReference type="Proteomes" id="UP001172101">
    <property type="component" value="Unassembled WGS sequence"/>
</dbReference>
<keyword evidence="13 17" id="KW-0560">Oxidoreductase</keyword>
<dbReference type="AlphaFoldDB" id="A0AA40AE07"/>
<dbReference type="PRINTS" id="PR00463">
    <property type="entry name" value="EP450I"/>
</dbReference>
<dbReference type="InterPro" id="IPR050121">
    <property type="entry name" value="Cytochrome_P450_monoxygenase"/>
</dbReference>
<keyword evidence="15 17" id="KW-0503">Monooxygenase</keyword>
<dbReference type="GO" id="GO:0005506">
    <property type="term" value="F:iron ion binding"/>
    <property type="evidence" value="ECO:0007669"/>
    <property type="project" value="InterPro"/>
</dbReference>
<evidence type="ECO:0000256" key="18">
    <source>
        <dbReference type="SAM" id="MobiDB-lite"/>
    </source>
</evidence>
<evidence type="ECO:0000256" key="11">
    <source>
        <dbReference type="ARBA" id="ARBA00022857"/>
    </source>
</evidence>
<keyword evidence="12" id="KW-0249">Electron transport</keyword>
<comment type="similarity">
    <text evidence="4">In the N-terminal section; belongs to the cytochrome P450 family.</text>
</comment>
<proteinExistence type="inferred from homology"/>
<evidence type="ECO:0000256" key="10">
    <source>
        <dbReference type="ARBA" id="ARBA00022827"/>
    </source>
</evidence>
<dbReference type="InterPro" id="IPR017972">
    <property type="entry name" value="Cyt_P450_CS"/>
</dbReference>
<dbReference type="Pfam" id="PF00067">
    <property type="entry name" value="p450"/>
    <property type="match status" value="1"/>
</dbReference>
<comment type="caution">
    <text evidence="19">The sequence shown here is derived from an EMBL/GenBank/DDBJ whole genome shotgun (WGS) entry which is preliminary data.</text>
</comment>
<evidence type="ECO:0000313" key="19">
    <source>
        <dbReference type="EMBL" id="KAK0714131.1"/>
    </source>
</evidence>
<dbReference type="GO" id="GO:0016705">
    <property type="term" value="F:oxidoreductase activity, acting on paired donors, with incorporation or reduction of molecular oxygen"/>
    <property type="evidence" value="ECO:0007669"/>
    <property type="project" value="InterPro"/>
</dbReference>
<keyword evidence="9 16" id="KW-0479">Metal-binding</keyword>
<comment type="similarity">
    <text evidence="17">Belongs to the cytochrome P450 family.</text>
</comment>
<dbReference type="GeneID" id="85331296"/>
<evidence type="ECO:0000256" key="13">
    <source>
        <dbReference type="ARBA" id="ARBA00023002"/>
    </source>
</evidence>
<dbReference type="InterPro" id="IPR002401">
    <property type="entry name" value="Cyt_P450_E_grp-I"/>
</dbReference>
<evidence type="ECO:0000256" key="4">
    <source>
        <dbReference type="ARBA" id="ARBA00010018"/>
    </source>
</evidence>
<comment type="cofactor">
    <cofactor evidence="3">
        <name>FAD</name>
        <dbReference type="ChEBI" id="CHEBI:57692"/>
    </cofactor>
</comment>
<accession>A0AA40AE07</accession>
<keyword evidence="8" id="KW-0288">FMN</keyword>
<dbReference type="FunFam" id="1.10.630.10:FF:000040">
    <property type="entry name" value="Bifunctional cytochrome P450/NADPH--P450 reductase"/>
    <property type="match status" value="1"/>
</dbReference>
<dbReference type="InterPro" id="IPR001128">
    <property type="entry name" value="Cyt_P450"/>
</dbReference>
<evidence type="ECO:0000256" key="3">
    <source>
        <dbReference type="ARBA" id="ARBA00001974"/>
    </source>
</evidence>
<keyword evidence="20" id="KW-1185">Reference proteome</keyword>
<evidence type="ECO:0000256" key="9">
    <source>
        <dbReference type="ARBA" id="ARBA00022723"/>
    </source>
</evidence>
<keyword evidence="10" id="KW-0274">FAD</keyword>
<evidence type="ECO:0000256" key="5">
    <source>
        <dbReference type="ARBA" id="ARBA00022448"/>
    </source>
</evidence>
<keyword evidence="6 16" id="KW-0349">Heme</keyword>
<dbReference type="InterPro" id="IPR036396">
    <property type="entry name" value="Cyt_P450_sf"/>
</dbReference>
<dbReference type="EMBL" id="JAUIRO010000005">
    <property type="protein sequence ID" value="KAK0714131.1"/>
    <property type="molecule type" value="Genomic_DNA"/>
</dbReference>
<keyword evidence="14 16" id="KW-0408">Iron</keyword>
<organism evidence="19 20">
    <name type="scientific">Lasiosphaeria miniovina</name>
    <dbReference type="NCBI Taxonomy" id="1954250"/>
    <lineage>
        <taxon>Eukaryota</taxon>
        <taxon>Fungi</taxon>
        <taxon>Dikarya</taxon>
        <taxon>Ascomycota</taxon>
        <taxon>Pezizomycotina</taxon>
        <taxon>Sordariomycetes</taxon>
        <taxon>Sordariomycetidae</taxon>
        <taxon>Sordariales</taxon>
        <taxon>Lasiosphaeriaceae</taxon>
        <taxon>Lasiosphaeria</taxon>
    </lineage>
</organism>
<evidence type="ECO:0000256" key="7">
    <source>
        <dbReference type="ARBA" id="ARBA00022630"/>
    </source>
</evidence>
<dbReference type="RefSeq" id="XP_060295453.1">
    <property type="nucleotide sequence ID" value="XM_060448026.1"/>
</dbReference>
<evidence type="ECO:0000256" key="1">
    <source>
        <dbReference type="ARBA" id="ARBA00001917"/>
    </source>
</evidence>
<name>A0AA40AE07_9PEZI</name>
<evidence type="ECO:0000256" key="15">
    <source>
        <dbReference type="ARBA" id="ARBA00023033"/>
    </source>
</evidence>
<evidence type="ECO:0000256" key="6">
    <source>
        <dbReference type="ARBA" id="ARBA00022617"/>
    </source>
</evidence>
<keyword evidence="7" id="KW-0285">Flavoprotein</keyword>
<evidence type="ECO:0000256" key="17">
    <source>
        <dbReference type="RuleBase" id="RU000461"/>
    </source>
</evidence>
<reference evidence="19" key="1">
    <citation type="submission" date="2023-06" db="EMBL/GenBank/DDBJ databases">
        <title>Genome-scale phylogeny and comparative genomics of the fungal order Sordariales.</title>
        <authorList>
            <consortium name="Lawrence Berkeley National Laboratory"/>
            <person name="Hensen N."/>
            <person name="Bonometti L."/>
            <person name="Westerberg I."/>
            <person name="Brannstrom I.O."/>
            <person name="Guillou S."/>
            <person name="Cros-Aarteil S."/>
            <person name="Calhoun S."/>
            <person name="Haridas S."/>
            <person name="Kuo A."/>
            <person name="Mondo S."/>
            <person name="Pangilinan J."/>
            <person name="Riley R."/>
            <person name="LaButti K."/>
            <person name="Andreopoulos B."/>
            <person name="Lipzen A."/>
            <person name="Chen C."/>
            <person name="Yanf M."/>
            <person name="Daum C."/>
            <person name="Ng V."/>
            <person name="Clum A."/>
            <person name="Steindorff A."/>
            <person name="Ohm R."/>
            <person name="Martin F."/>
            <person name="Silar P."/>
            <person name="Natvig D."/>
            <person name="Lalanne C."/>
            <person name="Gautier V."/>
            <person name="Ament-velasquez S.L."/>
            <person name="Kruys A."/>
            <person name="Hutchinson M.I."/>
            <person name="Powell A.J."/>
            <person name="Barry K."/>
            <person name="Miller A.N."/>
            <person name="Grigoriev I.V."/>
            <person name="Debuchy R."/>
            <person name="Gladieux P."/>
            <person name="Thoren M.H."/>
            <person name="Johannesson H."/>
        </authorList>
    </citation>
    <scope>NUCLEOTIDE SEQUENCE</scope>
    <source>
        <strain evidence="19">SMH2392-1A</strain>
    </source>
</reference>
<protein>
    <submittedName>
        <fullName evidence="19">Cytochrome P450</fullName>
    </submittedName>
</protein>
<evidence type="ECO:0000256" key="14">
    <source>
        <dbReference type="ARBA" id="ARBA00023004"/>
    </source>
</evidence>
<dbReference type="SUPFAM" id="SSF48264">
    <property type="entry name" value="Cytochrome P450"/>
    <property type="match status" value="1"/>
</dbReference>
<dbReference type="Gene3D" id="1.10.630.10">
    <property type="entry name" value="Cytochrome P450"/>
    <property type="match status" value="1"/>
</dbReference>
<dbReference type="PANTHER" id="PTHR24305:SF108">
    <property type="entry name" value="P450, PUTATIVE (EUROFUNG)-RELATED"/>
    <property type="match status" value="1"/>
</dbReference>
<sequence>MATPTSIPQPPGIPLVGNLLDVDPSNTWWSLKKLAERYGEIFQIKVLGHTIVFVASVALAEEICDEKRFRKFVGGPIVQIRDTVHDSLFTAYDNEESWGIAHRIVAPLLSTQSIATRLDEVIQCTDELIAKWKGLGANRQTQPLTDLNSLNLEATTLTLFGKKLDSINGPPHPVIGAMEDATSEAMKRPNRPRLLNWLVYGGKWKKSAKTLRAYGAELVEHRKRNPTDRHDLLWALLNGTDPESGKALTESQVIDEIVTMPIGSSTAPCAIAAGILFLTQNPDVVVKARAELDAVVGDGPLKPEHLSELPYITAVVRETLRLSFAAPGFNIEPIPKKGDDSPVLLAGGKYRVAHSQAMIIVLAGVNRDPAVFEDPLAFRPERMLGDAFAALPAGAKKWFGNGKRECIGKHWAWDFLVVVTAKLIKDLDFEAADPAYELKQDGWFNVRPIDFSVKTSFVAIFAAVFSVASAVTISLPSGVSIPSGVTLPSQVTLVSATPTSTAAAANGNDKRQQSATRSFGIRQNFNFGQQTSSSGAQKTARANADDN</sequence>
<dbReference type="GO" id="GO:0004497">
    <property type="term" value="F:monooxygenase activity"/>
    <property type="evidence" value="ECO:0007669"/>
    <property type="project" value="UniProtKB-KW"/>
</dbReference>
<feature type="binding site" description="axial binding residue" evidence="16">
    <location>
        <position position="406"/>
    </location>
    <ligand>
        <name>heme</name>
        <dbReference type="ChEBI" id="CHEBI:30413"/>
    </ligand>
    <ligandPart>
        <name>Fe</name>
        <dbReference type="ChEBI" id="CHEBI:18248"/>
    </ligandPart>
</feature>
<dbReference type="PROSITE" id="PS00086">
    <property type="entry name" value="CYTOCHROME_P450"/>
    <property type="match status" value="1"/>
</dbReference>
<dbReference type="PANTHER" id="PTHR24305">
    <property type="entry name" value="CYTOCHROME P450"/>
    <property type="match status" value="1"/>
</dbReference>
<evidence type="ECO:0000256" key="2">
    <source>
        <dbReference type="ARBA" id="ARBA00001971"/>
    </source>
</evidence>
<comment type="cofactor">
    <cofactor evidence="1">
        <name>FMN</name>
        <dbReference type="ChEBI" id="CHEBI:58210"/>
    </cofactor>
</comment>
<feature type="region of interest" description="Disordered" evidence="18">
    <location>
        <begin position="526"/>
        <end position="547"/>
    </location>
</feature>
<evidence type="ECO:0000313" key="20">
    <source>
        <dbReference type="Proteomes" id="UP001172101"/>
    </source>
</evidence>
<evidence type="ECO:0000256" key="12">
    <source>
        <dbReference type="ARBA" id="ARBA00022982"/>
    </source>
</evidence>
<keyword evidence="11" id="KW-0521">NADP</keyword>
<evidence type="ECO:0000256" key="8">
    <source>
        <dbReference type="ARBA" id="ARBA00022643"/>
    </source>
</evidence>
<evidence type="ECO:0000256" key="16">
    <source>
        <dbReference type="PIRSR" id="PIRSR602401-1"/>
    </source>
</evidence>